<dbReference type="Proteomes" id="UP000219994">
    <property type="component" value="Unassembled WGS sequence"/>
</dbReference>
<evidence type="ECO:0000256" key="4">
    <source>
        <dbReference type="ARBA" id="ARBA00022989"/>
    </source>
</evidence>
<accession>A0A2A6FQ25</accession>
<organism evidence="7 8">
    <name type="scientific">Candidatus Lumbricidiphila eiseniae</name>
    <dbReference type="NCBI Taxonomy" id="1969409"/>
    <lineage>
        <taxon>Bacteria</taxon>
        <taxon>Bacillati</taxon>
        <taxon>Actinomycetota</taxon>
        <taxon>Actinomycetes</taxon>
        <taxon>Micrococcales</taxon>
        <taxon>Microbacteriaceae</taxon>
        <taxon>Candidatus Lumbricidiphila</taxon>
    </lineage>
</organism>
<evidence type="ECO:0008006" key="9">
    <source>
        <dbReference type="Google" id="ProtNLM"/>
    </source>
</evidence>
<evidence type="ECO:0000256" key="2">
    <source>
        <dbReference type="ARBA" id="ARBA00022475"/>
    </source>
</evidence>
<evidence type="ECO:0000256" key="5">
    <source>
        <dbReference type="ARBA" id="ARBA00023136"/>
    </source>
</evidence>
<reference evidence="8" key="1">
    <citation type="submission" date="2017-03" db="EMBL/GenBank/DDBJ databases">
        <authorList>
            <person name="Lund M.B."/>
        </authorList>
    </citation>
    <scope>NUCLEOTIDE SEQUENCE [LARGE SCALE GENOMIC DNA]</scope>
</reference>
<comment type="subcellular location">
    <subcellularLocation>
        <location evidence="1">Cell membrane</location>
        <topology evidence="1">Multi-pass membrane protein</topology>
    </subcellularLocation>
</comment>
<proteinExistence type="predicted"/>
<feature type="transmembrane region" description="Helical" evidence="6">
    <location>
        <begin position="85"/>
        <end position="103"/>
    </location>
</feature>
<dbReference type="EMBL" id="NAEP01000045">
    <property type="protein sequence ID" value="PDQ34790.1"/>
    <property type="molecule type" value="Genomic_DNA"/>
</dbReference>
<feature type="transmembrane region" description="Helical" evidence="6">
    <location>
        <begin position="139"/>
        <end position="157"/>
    </location>
</feature>
<keyword evidence="3 6" id="KW-0812">Transmembrane</keyword>
<feature type="transmembrane region" description="Helical" evidence="6">
    <location>
        <begin position="228"/>
        <end position="247"/>
    </location>
</feature>
<feature type="transmembrane region" description="Helical" evidence="6">
    <location>
        <begin position="283"/>
        <end position="303"/>
    </location>
</feature>
<evidence type="ECO:0000256" key="3">
    <source>
        <dbReference type="ARBA" id="ARBA00022692"/>
    </source>
</evidence>
<evidence type="ECO:0000256" key="1">
    <source>
        <dbReference type="ARBA" id="ARBA00004651"/>
    </source>
</evidence>
<dbReference type="GO" id="GO:0022857">
    <property type="term" value="F:transmembrane transporter activity"/>
    <property type="evidence" value="ECO:0007669"/>
    <property type="project" value="InterPro"/>
</dbReference>
<feature type="transmembrane region" description="Helical" evidence="6">
    <location>
        <begin position="109"/>
        <end position="132"/>
    </location>
</feature>
<sequence length="355" mass="36168">MNHSYASVGLAKGTPLVAKPFSDKTFSAPWFPLLAATVIGGAVVSLLSNTFATEYNFFVILQEASTYAVIGFAAMVVLAVRDISLAVSGIGSLSAVLFGWMVADLALPLAVSALATILLGVLAGWINGVVIARSGLSGFVVTLATGAALTGIALGVTKATAFSDIPREWSSFGQGRLGPFPLIGIVTLVLAVALFVLYRWGSAGRSMLAVGGNPSAARLAGISGTRQLVLAHMLSGALASIAALIYVGRLSSAPPDLGGSWILISFAVPIIGGTALNGGRLSVPGAVIAAIVLATINDALIILKVSQYGVIFAQGLLILLAVFAGRIGGFGLLRRRNSHTTELTPPTTTPGEVTA</sequence>
<protein>
    <recommendedName>
        <fullName evidence="9">ABC transporter permease</fullName>
    </recommendedName>
</protein>
<feature type="transmembrane region" description="Helical" evidence="6">
    <location>
        <begin position="259"/>
        <end position="276"/>
    </location>
</feature>
<name>A0A2A6FQ25_9MICO</name>
<dbReference type="AlphaFoldDB" id="A0A2A6FQ25"/>
<dbReference type="PANTHER" id="PTHR32196:SF72">
    <property type="entry name" value="RIBOSE IMPORT PERMEASE PROTEIN RBSC"/>
    <property type="match status" value="1"/>
</dbReference>
<dbReference type="CDD" id="cd06579">
    <property type="entry name" value="TM_PBP1_transp_AraH_like"/>
    <property type="match status" value="1"/>
</dbReference>
<gene>
    <name evidence="7" type="ORF">B5766_09375</name>
</gene>
<dbReference type="Pfam" id="PF02653">
    <property type="entry name" value="BPD_transp_2"/>
    <property type="match status" value="1"/>
</dbReference>
<feature type="transmembrane region" description="Helical" evidence="6">
    <location>
        <begin position="309"/>
        <end position="333"/>
    </location>
</feature>
<dbReference type="InterPro" id="IPR001851">
    <property type="entry name" value="ABC_transp_permease"/>
</dbReference>
<keyword evidence="2" id="KW-1003">Cell membrane</keyword>
<evidence type="ECO:0000313" key="8">
    <source>
        <dbReference type="Proteomes" id="UP000219994"/>
    </source>
</evidence>
<evidence type="ECO:0000313" key="7">
    <source>
        <dbReference type="EMBL" id="PDQ34790.1"/>
    </source>
</evidence>
<feature type="transmembrane region" description="Helical" evidence="6">
    <location>
        <begin position="177"/>
        <end position="198"/>
    </location>
</feature>
<feature type="transmembrane region" description="Helical" evidence="6">
    <location>
        <begin position="30"/>
        <end position="51"/>
    </location>
</feature>
<keyword evidence="5 6" id="KW-0472">Membrane</keyword>
<comment type="caution">
    <text evidence="7">The sequence shown here is derived from an EMBL/GenBank/DDBJ whole genome shotgun (WGS) entry which is preliminary data.</text>
</comment>
<dbReference type="PANTHER" id="PTHR32196">
    <property type="entry name" value="ABC TRANSPORTER PERMEASE PROTEIN YPHD-RELATED-RELATED"/>
    <property type="match status" value="1"/>
</dbReference>
<dbReference type="GO" id="GO:0005886">
    <property type="term" value="C:plasma membrane"/>
    <property type="evidence" value="ECO:0007669"/>
    <property type="project" value="UniProtKB-SubCell"/>
</dbReference>
<evidence type="ECO:0000256" key="6">
    <source>
        <dbReference type="SAM" id="Phobius"/>
    </source>
</evidence>
<keyword evidence="4 6" id="KW-1133">Transmembrane helix</keyword>
<feature type="transmembrane region" description="Helical" evidence="6">
    <location>
        <begin position="57"/>
        <end position="78"/>
    </location>
</feature>